<dbReference type="Pfam" id="PF00669">
    <property type="entry name" value="Flagellin_N"/>
    <property type="match status" value="1"/>
</dbReference>
<organism evidence="6">
    <name type="scientific">Paenibacillus sp. SYP-B3998</name>
    <dbReference type="NCBI Taxonomy" id="2678564"/>
    <lineage>
        <taxon>Bacteria</taxon>
        <taxon>Bacillati</taxon>
        <taxon>Bacillota</taxon>
        <taxon>Bacilli</taxon>
        <taxon>Bacillales</taxon>
        <taxon>Paenibacillaceae</taxon>
        <taxon>Paenibacillus</taxon>
    </lineage>
</organism>
<dbReference type="SUPFAM" id="SSF64518">
    <property type="entry name" value="Phase 1 flagellin"/>
    <property type="match status" value="1"/>
</dbReference>
<dbReference type="Gene3D" id="1.20.1330.10">
    <property type="entry name" value="f41 fragment of flagellin, N-terminal domain"/>
    <property type="match status" value="1"/>
</dbReference>
<gene>
    <name evidence="6" type="primary">flgL</name>
    <name evidence="6" type="ORF">GK047_22920</name>
</gene>
<dbReference type="GO" id="GO:0071973">
    <property type="term" value="P:bacterial-type flagellum-dependent cell motility"/>
    <property type="evidence" value="ECO:0007669"/>
    <property type="project" value="InterPro"/>
</dbReference>
<evidence type="ECO:0000259" key="4">
    <source>
        <dbReference type="Pfam" id="PF00669"/>
    </source>
</evidence>
<dbReference type="NCBIfam" id="TIGR02550">
    <property type="entry name" value="flagell_flgL"/>
    <property type="match status" value="1"/>
</dbReference>
<dbReference type="RefSeq" id="WP_163952139.1">
    <property type="nucleotide sequence ID" value="NZ_JAAIKC010000011.1"/>
</dbReference>
<dbReference type="PANTHER" id="PTHR42792">
    <property type="entry name" value="FLAGELLIN"/>
    <property type="match status" value="1"/>
</dbReference>
<dbReference type="PRINTS" id="PR00207">
    <property type="entry name" value="FLAGELLIN"/>
</dbReference>
<feature type="domain" description="Flagellin N-terminal" evidence="4">
    <location>
        <begin position="9"/>
        <end position="140"/>
    </location>
</feature>
<protein>
    <submittedName>
        <fullName evidence="6">Flagellar hook-associated protein FlgL</fullName>
    </submittedName>
</protein>
<keyword evidence="6" id="KW-0282">Flagellum</keyword>
<comment type="subcellular location">
    <subcellularLocation>
        <location evidence="1">Bacterial flagellum</location>
    </subcellularLocation>
</comment>
<dbReference type="GO" id="GO:0005198">
    <property type="term" value="F:structural molecule activity"/>
    <property type="evidence" value="ECO:0007669"/>
    <property type="project" value="InterPro"/>
</dbReference>
<dbReference type="EMBL" id="JAAIKC010000011">
    <property type="protein sequence ID" value="NEW08853.1"/>
    <property type="molecule type" value="Genomic_DNA"/>
</dbReference>
<evidence type="ECO:0000256" key="3">
    <source>
        <dbReference type="ARBA" id="ARBA00023143"/>
    </source>
</evidence>
<name>A0A6G4A306_9BACL</name>
<dbReference type="InterPro" id="IPR001492">
    <property type="entry name" value="Flagellin"/>
</dbReference>
<keyword evidence="6" id="KW-0969">Cilium</keyword>
<comment type="caution">
    <text evidence="6">The sequence shown here is derived from an EMBL/GenBank/DDBJ whole genome shotgun (WGS) entry which is preliminary data.</text>
</comment>
<dbReference type="Pfam" id="PF00700">
    <property type="entry name" value="Flagellin_C"/>
    <property type="match status" value="1"/>
</dbReference>
<reference evidence="6" key="1">
    <citation type="submission" date="2020-02" db="EMBL/GenBank/DDBJ databases">
        <authorList>
            <person name="Shen X.-R."/>
            <person name="Zhang Y.-X."/>
        </authorList>
    </citation>
    <scope>NUCLEOTIDE SEQUENCE</scope>
    <source>
        <strain evidence="6">SYP-B3998</strain>
    </source>
</reference>
<proteinExistence type="inferred from homology"/>
<dbReference type="PANTHER" id="PTHR42792:SF1">
    <property type="entry name" value="FLAGELLAR HOOK-ASSOCIATED PROTEIN 3"/>
    <property type="match status" value="1"/>
</dbReference>
<dbReference type="InterPro" id="IPR013384">
    <property type="entry name" value="Flagell_FlgL"/>
</dbReference>
<keyword evidence="6" id="KW-0966">Cell projection</keyword>
<evidence type="ECO:0000256" key="2">
    <source>
        <dbReference type="ARBA" id="ARBA00005709"/>
    </source>
</evidence>
<dbReference type="AlphaFoldDB" id="A0A6G4A306"/>
<sequence length="304" mass="33053">MATRVTQGMLNNQLLRNINTNLTRINTHQNELSTGRKINKPSDDPVGISSSLRYRSEVSENEQYESNVDAAISWLDYTDTSLGQANSVIQRVRELAVQGATDTNPKAALDSIASEVQQLYSQMVSIGNSEFNGKYVFNGQLTDKAPYTEATADTDKVDQGEIKFEIGTGVKISANKPGNSVFGEPDDPNSPGTKDNVFRVLKDLISALGAGNTKQVSAIIGRIDTQNDKFLEARADVGAKSNRIELAKSRLQDISVNLQSLQSKTEDADISGVITNLKTDENVYQASLSVGSKIISTTLVDFLR</sequence>
<keyword evidence="3" id="KW-0975">Bacterial flagellum</keyword>
<dbReference type="InterPro" id="IPR001029">
    <property type="entry name" value="Flagellin_N"/>
</dbReference>
<dbReference type="GO" id="GO:0009424">
    <property type="term" value="C:bacterial-type flagellum hook"/>
    <property type="evidence" value="ECO:0007669"/>
    <property type="project" value="InterPro"/>
</dbReference>
<evidence type="ECO:0000256" key="1">
    <source>
        <dbReference type="ARBA" id="ARBA00004365"/>
    </source>
</evidence>
<dbReference type="InterPro" id="IPR046358">
    <property type="entry name" value="Flagellin_C"/>
</dbReference>
<evidence type="ECO:0000313" key="6">
    <source>
        <dbReference type="EMBL" id="NEW08853.1"/>
    </source>
</evidence>
<comment type="similarity">
    <text evidence="2">Belongs to the bacterial flagellin family.</text>
</comment>
<evidence type="ECO:0000259" key="5">
    <source>
        <dbReference type="Pfam" id="PF00700"/>
    </source>
</evidence>
<accession>A0A6G4A306</accession>
<feature type="domain" description="Flagellin C-terminal" evidence="5">
    <location>
        <begin position="221"/>
        <end position="303"/>
    </location>
</feature>